<organism evidence="2 3">
    <name type="scientific">Oncorhynchus tshawytscha</name>
    <name type="common">Chinook salmon</name>
    <name type="synonym">Salmo tshawytscha</name>
    <dbReference type="NCBI Taxonomy" id="74940"/>
    <lineage>
        <taxon>Eukaryota</taxon>
        <taxon>Metazoa</taxon>
        <taxon>Chordata</taxon>
        <taxon>Craniata</taxon>
        <taxon>Vertebrata</taxon>
        <taxon>Euteleostomi</taxon>
        <taxon>Actinopterygii</taxon>
        <taxon>Neopterygii</taxon>
        <taxon>Teleostei</taxon>
        <taxon>Protacanthopterygii</taxon>
        <taxon>Salmoniformes</taxon>
        <taxon>Salmonidae</taxon>
        <taxon>Salmoninae</taxon>
        <taxon>Oncorhynchus</taxon>
    </lineage>
</organism>
<evidence type="ECO:0000256" key="1">
    <source>
        <dbReference type="SAM" id="MobiDB-lite"/>
    </source>
</evidence>
<accession>A0AAZ3SMS7</accession>
<reference evidence="2" key="3">
    <citation type="submission" date="2025-09" db="UniProtKB">
        <authorList>
            <consortium name="Ensembl"/>
        </authorList>
    </citation>
    <scope>IDENTIFICATION</scope>
</reference>
<protein>
    <submittedName>
        <fullName evidence="2">Uncharacterized protein</fullName>
    </submittedName>
</protein>
<sequence length="166" mass="18521">ELHAAIAVCPYKYHPTKAGETDGRGKFRPWLQQLVATNTITELGSLKALGPDTASAVLAPGAPEQAAFMANKAVESVPGLRPFQYTARHYALYLNKMASHTQINQSIRLNSDQEWMPHRVELCLWAWAVANQLQLPLMKDVNLESSLSNKTDPETNDRPAKRQRTK</sequence>
<dbReference type="PANTHER" id="PTHR21521:SF0">
    <property type="entry name" value="AMUN, ISOFORM A"/>
    <property type="match status" value="1"/>
</dbReference>
<evidence type="ECO:0000313" key="2">
    <source>
        <dbReference type="Ensembl" id="ENSOTSP00005154386.1"/>
    </source>
</evidence>
<evidence type="ECO:0000313" key="3">
    <source>
        <dbReference type="Proteomes" id="UP000694402"/>
    </source>
</evidence>
<name>A0AAZ3SMS7_ONCTS</name>
<dbReference type="AlphaFoldDB" id="A0AAZ3SMS7"/>
<reference evidence="2" key="2">
    <citation type="submission" date="2025-08" db="UniProtKB">
        <authorList>
            <consortium name="Ensembl"/>
        </authorList>
    </citation>
    <scope>IDENTIFICATION</scope>
</reference>
<feature type="region of interest" description="Disordered" evidence="1">
    <location>
        <begin position="146"/>
        <end position="166"/>
    </location>
</feature>
<dbReference type="GeneTree" id="ENSGT01000000220396"/>
<keyword evidence="3" id="KW-1185">Reference proteome</keyword>
<reference evidence="3" key="1">
    <citation type="journal article" date="2018" name="PLoS ONE">
        <title>Chinook salmon (Oncorhynchus tshawytscha) genome and transcriptome.</title>
        <authorList>
            <person name="Christensen K.A."/>
            <person name="Leong J.S."/>
            <person name="Sakhrani D."/>
            <person name="Biagi C.A."/>
            <person name="Minkley D.R."/>
            <person name="Withler R.E."/>
            <person name="Rondeau E.B."/>
            <person name="Koop B.F."/>
            <person name="Devlin R.H."/>
        </authorList>
    </citation>
    <scope>NUCLEOTIDE SEQUENCE [LARGE SCALE GENOMIC DNA]</scope>
</reference>
<dbReference type="Ensembl" id="ENSOTST00005191772.1">
    <property type="protein sequence ID" value="ENSOTSP00005154386.1"/>
    <property type="gene ID" value="ENSOTSG00005070760.1"/>
</dbReference>
<dbReference type="PANTHER" id="PTHR21521">
    <property type="entry name" value="AMUN, ISOFORM A"/>
    <property type="match status" value="1"/>
</dbReference>
<feature type="compositionally biased region" description="Basic and acidic residues" evidence="1">
    <location>
        <begin position="151"/>
        <end position="160"/>
    </location>
</feature>
<proteinExistence type="predicted"/>
<dbReference type="Proteomes" id="UP000694402">
    <property type="component" value="Unassembled WGS sequence"/>
</dbReference>